<dbReference type="OrthoDB" id="9797543at2"/>
<protein>
    <submittedName>
        <fullName evidence="4">Helix-turn-helix domain-containing protein</fullName>
    </submittedName>
</protein>
<dbReference type="InterPro" id="IPR001387">
    <property type="entry name" value="Cro/C1-type_HTH"/>
</dbReference>
<feature type="transmembrane region" description="Helical" evidence="2">
    <location>
        <begin position="117"/>
        <end position="138"/>
    </location>
</feature>
<keyword evidence="5" id="KW-1185">Reference proteome</keyword>
<accession>A0A4Z0GSW7</accession>
<dbReference type="AlphaFoldDB" id="A0A4Z0GSW7"/>
<proteinExistence type="predicted"/>
<dbReference type="PANTHER" id="PTHR34475">
    <property type="match status" value="1"/>
</dbReference>
<keyword evidence="2" id="KW-1133">Transmembrane helix</keyword>
<dbReference type="Pfam" id="PF13413">
    <property type="entry name" value="HTH_25"/>
    <property type="match status" value="1"/>
</dbReference>
<dbReference type="PROSITE" id="PS50943">
    <property type="entry name" value="HTH_CROC1"/>
    <property type="match status" value="1"/>
</dbReference>
<feature type="compositionally biased region" description="Basic and acidic residues" evidence="1">
    <location>
        <begin position="78"/>
        <end position="88"/>
    </location>
</feature>
<evidence type="ECO:0000313" key="5">
    <source>
        <dbReference type="Proteomes" id="UP000298347"/>
    </source>
</evidence>
<dbReference type="EMBL" id="SRJD01000001">
    <property type="protein sequence ID" value="TGB00339.1"/>
    <property type="molecule type" value="Genomic_DNA"/>
</dbReference>
<keyword evidence="2" id="KW-0472">Membrane</keyword>
<dbReference type="Gene3D" id="1.10.260.40">
    <property type="entry name" value="lambda repressor-like DNA-binding domains"/>
    <property type="match status" value="1"/>
</dbReference>
<evidence type="ECO:0000256" key="1">
    <source>
        <dbReference type="SAM" id="MobiDB-lite"/>
    </source>
</evidence>
<dbReference type="InterPro" id="IPR050400">
    <property type="entry name" value="Bact_Cytoskel_RodZ"/>
</dbReference>
<gene>
    <name evidence="4" type="ORF">E4665_01290</name>
</gene>
<dbReference type="GO" id="GO:0003677">
    <property type="term" value="F:DNA binding"/>
    <property type="evidence" value="ECO:0007669"/>
    <property type="project" value="InterPro"/>
</dbReference>
<dbReference type="CDD" id="cd00093">
    <property type="entry name" value="HTH_XRE"/>
    <property type="match status" value="1"/>
</dbReference>
<reference evidence="4 5" key="1">
    <citation type="journal article" date="2015" name="Int. J. Syst. Evol. Microbiol.">
        <title>Sporolactobacillus shoreae sp. nov. and Sporolactobacillus spathodeae sp. nov., two spore-forming lactic acid bacteria isolated from tree barks in Thailand.</title>
        <authorList>
            <person name="Thamacharoensuk T."/>
            <person name="Kitahara M."/>
            <person name="Ohkuma M."/>
            <person name="Thongchul N."/>
            <person name="Tanasupawat S."/>
        </authorList>
    </citation>
    <scope>NUCLEOTIDE SEQUENCE [LARGE SCALE GENOMIC DNA]</scope>
    <source>
        <strain evidence="4 5">BK92</strain>
    </source>
</reference>
<feature type="domain" description="HTH cro/C1-type" evidence="3">
    <location>
        <begin position="8"/>
        <end position="39"/>
    </location>
</feature>
<dbReference type="SMART" id="SM00530">
    <property type="entry name" value="HTH_XRE"/>
    <property type="match status" value="1"/>
</dbReference>
<dbReference type="SUPFAM" id="SSF47413">
    <property type="entry name" value="lambda repressor-like DNA-binding domains"/>
    <property type="match status" value="1"/>
</dbReference>
<organism evidence="4 5">
    <name type="scientific">Sporolactobacillus shoreae</name>
    <dbReference type="NCBI Taxonomy" id="1465501"/>
    <lineage>
        <taxon>Bacteria</taxon>
        <taxon>Bacillati</taxon>
        <taxon>Bacillota</taxon>
        <taxon>Bacilli</taxon>
        <taxon>Bacillales</taxon>
        <taxon>Sporolactobacillaceae</taxon>
        <taxon>Sporolactobacillus</taxon>
    </lineage>
</organism>
<comment type="caution">
    <text evidence="4">The sequence shown here is derived from an EMBL/GenBank/DDBJ whole genome shotgun (WGS) entry which is preliminary data.</text>
</comment>
<name>A0A4Z0GSW7_9BACL</name>
<dbReference type="InterPro" id="IPR010982">
    <property type="entry name" value="Lambda_DNA-bd_dom_sf"/>
</dbReference>
<feature type="region of interest" description="Disordered" evidence="1">
    <location>
        <begin position="76"/>
        <end position="106"/>
    </location>
</feature>
<evidence type="ECO:0000259" key="3">
    <source>
        <dbReference type="PROSITE" id="PS50943"/>
    </source>
</evidence>
<keyword evidence="2" id="KW-0812">Transmembrane</keyword>
<dbReference type="RefSeq" id="WP_135346985.1">
    <property type="nucleotide sequence ID" value="NZ_SRJD01000001.1"/>
</dbReference>
<dbReference type="Proteomes" id="UP000298347">
    <property type="component" value="Unassembled WGS sequence"/>
</dbReference>
<evidence type="ECO:0000256" key="2">
    <source>
        <dbReference type="SAM" id="Phobius"/>
    </source>
</evidence>
<feature type="region of interest" description="Disordered" evidence="1">
    <location>
        <begin position="147"/>
        <end position="193"/>
    </location>
</feature>
<dbReference type="PANTHER" id="PTHR34475:SF1">
    <property type="entry name" value="CYTOSKELETON PROTEIN RODZ"/>
    <property type="match status" value="1"/>
</dbReference>
<evidence type="ECO:0000313" key="4">
    <source>
        <dbReference type="EMBL" id="TGB00339.1"/>
    </source>
</evidence>
<sequence>MSELGQTLREAREEKGLSLDDLQEETKIQKRYLKAIEEGDFKQLPGDFYTRAFIKSYAEAVGLEFGTLTQQFSSEMPGVHRDVPDRRAIPSGGTGDEAPVRRTVRRNRSGSKRWSSFINRAITIVFILIVLMLIYILITGIMSHQGNQTGTKTQGTGSSVSFKGSSASSSDSSSNSSSSSTSSASSSSGQQVLKLNQTQGTTSTYTLTGTTKFTITVSTKTGLPAWFMAKDAKTNAQIQQGTVSNAGKKSYQFDASNVQSLSLRFGSVPNTSLMINGQPFSFPSTSTTQNIVINFSK</sequence>
<feature type="compositionally biased region" description="Low complexity" evidence="1">
    <location>
        <begin position="147"/>
        <end position="188"/>
    </location>
</feature>